<feature type="region of interest" description="Disordered" evidence="1">
    <location>
        <begin position="1"/>
        <end position="28"/>
    </location>
</feature>
<evidence type="ECO:0000313" key="3">
    <source>
        <dbReference type="EMBL" id="CAD5225797.1"/>
    </source>
</evidence>
<accession>A0A811L922</accession>
<evidence type="ECO:0000256" key="2">
    <source>
        <dbReference type="SAM" id="Phobius"/>
    </source>
</evidence>
<sequence>MGSNNFPHVVDSPSTSAEHTFHYHPHSRPPRQTANVAGWSWGGLFQLGMLLLLLLAVLFVISLVFVILLRKLGRCLKRRRRKVLARTFNRSPEAESTAPLFQFSPRMSTGQFNFGGSLGGSFRGGTKRFPTIHVVEYPVHYGAVPQIQIQPSDIEDGNNLSAYRPLSIFALVLALALVSALALDSALASALALVLVLVLVIGLTLILVLASGLGA</sequence>
<dbReference type="Proteomes" id="UP000614601">
    <property type="component" value="Unassembled WGS sequence"/>
</dbReference>
<proteinExistence type="predicted"/>
<keyword evidence="2" id="KW-0812">Transmembrane</keyword>
<dbReference type="EMBL" id="CAJFDH010000005">
    <property type="protein sequence ID" value="CAD5225797.1"/>
    <property type="molecule type" value="Genomic_DNA"/>
</dbReference>
<feature type="transmembrane region" description="Helical" evidence="2">
    <location>
        <begin position="189"/>
        <end position="210"/>
    </location>
</feature>
<reference evidence="3" key="1">
    <citation type="submission" date="2020-09" db="EMBL/GenBank/DDBJ databases">
        <authorList>
            <person name="Kikuchi T."/>
        </authorList>
    </citation>
    <scope>NUCLEOTIDE SEQUENCE</scope>
    <source>
        <strain evidence="3">SH1</strain>
    </source>
</reference>
<comment type="caution">
    <text evidence="3">The sequence shown here is derived from an EMBL/GenBank/DDBJ whole genome shotgun (WGS) entry which is preliminary data.</text>
</comment>
<evidence type="ECO:0000256" key="1">
    <source>
        <dbReference type="SAM" id="MobiDB-lite"/>
    </source>
</evidence>
<keyword evidence="2" id="KW-0472">Membrane</keyword>
<keyword evidence="2" id="KW-1133">Transmembrane helix</keyword>
<dbReference type="EMBL" id="CAJFCW020000005">
    <property type="protein sequence ID" value="CAG9121312.1"/>
    <property type="molecule type" value="Genomic_DNA"/>
</dbReference>
<protein>
    <submittedName>
        <fullName evidence="3">Uncharacterized protein</fullName>
    </submittedName>
</protein>
<dbReference type="AlphaFoldDB" id="A0A811L922"/>
<feature type="compositionally biased region" description="Polar residues" evidence="1">
    <location>
        <begin position="1"/>
        <end position="18"/>
    </location>
</feature>
<dbReference type="OrthoDB" id="10642590at2759"/>
<dbReference type="Proteomes" id="UP000783686">
    <property type="component" value="Unassembled WGS sequence"/>
</dbReference>
<organism evidence="3 4">
    <name type="scientific">Bursaphelenchus okinawaensis</name>
    <dbReference type="NCBI Taxonomy" id="465554"/>
    <lineage>
        <taxon>Eukaryota</taxon>
        <taxon>Metazoa</taxon>
        <taxon>Ecdysozoa</taxon>
        <taxon>Nematoda</taxon>
        <taxon>Chromadorea</taxon>
        <taxon>Rhabditida</taxon>
        <taxon>Tylenchina</taxon>
        <taxon>Tylenchomorpha</taxon>
        <taxon>Aphelenchoidea</taxon>
        <taxon>Aphelenchoididae</taxon>
        <taxon>Bursaphelenchus</taxon>
    </lineage>
</organism>
<evidence type="ECO:0000313" key="4">
    <source>
        <dbReference type="Proteomes" id="UP000614601"/>
    </source>
</evidence>
<keyword evidence="4" id="KW-1185">Reference proteome</keyword>
<feature type="transmembrane region" description="Helical" evidence="2">
    <location>
        <begin position="166"/>
        <end position="183"/>
    </location>
</feature>
<gene>
    <name evidence="3" type="ORF">BOKJ2_LOCUS11757</name>
</gene>
<name>A0A811L922_9BILA</name>
<feature type="transmembrane region" description="Helical" evidence="2">
    <location>
        <begin position="44"/>
        <end position="69"/>
    </location>
</feature>